<dbReference type="STRING" id="1265313.HRUBRA_01605"/>
<evidence type="ECO:0000313" key="1">
    <source>
        <dbReference type="EMBL" id="KGE03858.1"/>
    </source>
</evidence>
<dbReference type="Gene3D" id="3.90.550.10">
    <property type="entry name" value="Spore Coat Polysaccharide Biosynthesis Protein SpsA, Chain A"/>
    <property type="match status" value="1"/>
</dbReference>
<organism evidence="1 2">
    <name type="scientific">Pseudohaliea rubra DSM 19751</name>
    <dbReference type="NCBI Taxonomy" id="1265313"/>
    <lineage>
        <taxon>Bacteria</taxon>
        <taxon>Pseudomonadati</taxon>
        <taxon>Pseudomonadota</taxon>
        <taxon>Gammaproteobacteria</taxon>
        <taxon>Cellvibrionales</taxon>
        <taxon>Halieaceae</taxon>
        <taxon>Pseudohaliea</taxon>
    </lineage>
</organism>
<protein>
    <submittedName>
        <fullName evidence="1">Uncharacterized protein</fullName>
    </submittedName>
</protein>
<reference evidence="1 2" key="1">
    <citation type="journal article" date="2014" name="Genome Announc.">
        <title>Genome Sequence of Gammaproteobacterial Pseudohaliea rubra Type Strain DSM 19751, Isolated from Coastal Seawater of the Mediterranean Sea.</title>
        <authorList>
            <person name="Spring S."/>
            <person name="Fiebig A."/>
            <person name="Riedel T."/>
            <person name="Goker M."/>
            <person name="Klenk H.P."/>
        </authorList>
    </citation>
    <scope>NUCLEOTIDE SEQUENCE [LARGE SCALE GENOMIC DNA]</scope>
    <source>
        <strain evidence="1 2">DSM 19751</strain>
    </source>
</reference>
<dbReference type="Proteomes" id="UP000029640">
    <property type="component" value="Unassembled WGS sequence"/>
</dbReference>
<keyword evidence="2" id="KW-1185">Reference proteome</keyword>
<dbReference type="RefSeq" id="WP_052094486.1">
    <property type="nucleotide sequence ID" value="NZ_KN234757.1"/>
</dbReference>
<comment type="caution">
    <text evidence="1">The sequence shown here is derived from an EMBL/GenBank/DDBJ whole genome shotgun (WGS) entry which is preliminary data.</text>
</comment>
<name>A0A095VRX6_9GAMM</name>
<dbReference type="eggNOG" id="COG1442">
    <property type="taxonomic scope" value="Bacteria"/>
</dbReference>
<dbReference type="EMBL" id="AUVB01000046">
    <property type="protein sequence ID" value="KGE03858.1"/>
    <property type="molecule type" value="Genomic_DNA"/>
</dbReference>
<evidence type="ECO:0000313" key="2">
    <source>
        <dbReference type="Proteomes" id="UP000029640"/>
    </source>
</evidence>
<accession>A0A095VRX6</accession>
<dbReference type="AlphaFoldDB" id="A0A095VRX6"/>
<gene>
    <name evidence="1" type="ORF">HRUBRA_01605</name>
</gene>
<dbReference type="InterPro" id="IPR029044">
    <property type="entry name" value="Nucleotide-diphossugar_trans"/>
</dbReference>
<proteinExistence type="predicted"/>
<dbReference type="OrthoDB" id="583646at2"/>
<sequence length="309" mass="35965">MSSEQTPAQATAPKPKVFIHVNHKQILGAIVGKYSLEKHSAHADRFAVEFIEVRNQPFLHAKEGELYLRHGDKRSWLNDDLQSFTPLRFMPPELMGYQGRAVVIDPDVFAVGDVWELLSRDMDGMALMCRPKSGNKGKHGALASSVMLLDCAQLTHWRVEEQFNEMFAFKHDYMDWISLKLEDRSRIGLFEDEWNDFDRLTPRTKLLHTTKRRHQPWKTGLPIDFRPADKFRLFPPKHWLRRARRAVFGDYALAGTYKRHPDPAQEAFFFRLVSECLDEGIISEQDVRHEMAHNHVRHDALELVRQQAA</sequence>
<dbReference type="SUPFAM" id="SSF53448">
    <property type="entry name" value="Nucleotide-diphospho-sugar transferases"/>
    <property type="match status" value="1"/>
</dbReference>
<dbReference type="HOGENOM" id="CLU_879641_0_0_6"/>
<dbReference type="PATRIC" id="fig|1265313.6.peg.1588"/>